<dbReference type="GO" id="GO:0032259">
    <property type="term" value="P:methylation"/>
    <property type="evidence" value="ECO:0007669"/>
    <property type="project" value="UniProtKB-KW"/>
</dbReference>
<dbReference type="EC" id="2.1.1.80" evidence="2"/>
<keyword evidence="5" id="KW-0949">S-adenosyl-L-methionine</keyword>
<keyword evidence="8" id="KW-1185">Reference proteome</keyword>
<dbReference type="EMBL" id="DF820455">
    <property type="protein sequence ID" value="GAK49744.1"/>
    <property type="molecule type" value="Genomic_DNA"/>
</dbReference>
<reference evidence="7 8" key="1">
    <citation type="journal article" date="2015" name="PeerJ">
        <title>First genomic representation of candidate bacterial phylum KSB3 points to enhanced environmental sensing as a trigger of wastewater bulking.</title>
        <authorList>
            <person name="Sekiguchi Y."/>
            <person name="Ohashi A."/>
            <person name="Parks D.H."/>
            <person name="Yamauchi T."/>
            <person name="Tyson G.W."/>
            <person name="Hugenholtz P."/>
        </authorList>
    </citation>
    <scope>NUCLEOTIDE SEQUENCE [LARGE SCALE GENOMIC DNA]</scope>
</reference>
<dbReference type="GO" id="GO:0008983">
    <property type="term" value="F:protein-glutamate O-methyltransferase activity"/>
    <property type="evidence" value="ECO:0007669"/>
    <property type="project" value="UniProtKB-EC"/>
</dbReference>
<dbReference type="SUPFAM" id="SSF53335">
    <property type="entry name" value="S-adenosyl-L-methionine-dependent methyltransferases"/>
    <property type="match status" value="1"/>
</dbReference>
<evidence type="ECO:0000256" key="1">
    <source>
        <dbReference type="ARBA" id="ARBA00001541"/>
    </source>
</evidence>
<dbReference type="InterPro" id="IPR000780">
    <property type="entry name" value="CheR_MeTrfase"/>
</dbReference>
<dbReference type="Gene3D" id="3.40.50.150">
    <property type="entry name" value="Vaccinia Virus protein VP39"/>
    <property type="match status" value="1"/>
</dbReference>
<dbReference type="SUPFAM" id="SSF47757">
    <property type="entry name" value="Chemotaxis receptor methyltransferase CheR, N-terminal domain"/>
    <property type="match status" value="1"/>
</dbReference>
<dbReference type="InterPro" id="IPR036804">
    <property type="entry name" value="CheR_N_sf"/>
</dbReference>
<evidence type="ECO:0000256" key="2">
    <source>
        <dbReference type="ARBA" id="ARBA00012534"/>
    </source>
</evidence>
<dbReference type="InterPro" id="IPR029063">
    <property type="entry name" value="SAM-dependent_MTases_sf"/>
</dbReference>
<dbReference type="Gene3D" id="1.10.155.10">
    <property type="entry name" value="Chemotaxis receptor methyltransferase CheR, N-terminal domain"/>
    <property type="match status" value="1"/>
</dbReference>
<dbReference type="InterPro" id="IPR050903">
    <property type="entry name" value="Bact_Chemotaxis_MeTrfase"/>
</dbReference>
<evidence type="ECO:0000256" key="4">
    <source>
        <dbReference type="ARBA" id="ARBA00022679"/>
    </source>
</evidence>
<dbReference type="STRING" id="1499966.U14_00968"/>
<dbReference type="InterPro" id="IPR022642">
    <property type="entry name" value="CheR_C"/>
</dbReference>
<keyword evidence="4 7" id="KW-0808">Transferase</keyword>
<dbReference type="Proteomes" id="UP000030700">
    <property type="component" value="Unassembled WGS sequence"/>
</dbReference>
<accession>A0A0S6VRC2</accession>
<evidence type="ECO:0000256" key="3">
    <source>
        <dbReference type="ARBA" id="ARBA00022603"/>
    </source>
</evidence>
<sequence>MTDHDFAQFRELIYAHSHIYCADSQRLQFEKKLHAQLDASGFHTLDQYYAFLTRPSEEAHQELAHLLEHITINETAFFRIPGQFAGLRNDVFPRLLQQESVFPLHVWSAGCATGEEPYSIAMTWLEYAAQQNASPQKIKILATDMSAAAIATAQHAAYSSRKVQKIPHAFLDKYFKYTDDLYHVVEPVKQLITFRQFNLVDIAASARPMYDLIFCRNVLIYFDYDAQLTLLRDILHSLRPGGFLCLGDAETVHTYPEINKMLELHEAQDALIYQKRGE</sequence>
<gene>
    <name evidence="7" type="ORF">U14_00968</name>
</gene>
<dbReference type="PRINTS" id="PR00996">
    <property type="entry name" value="CHERMTFRASE"/>
</dbReference>
<dbReference type="Pfam" id="PF03705">
    <property type="entry name" value="CheR_N"/>
    <property type="match status" value="1"/>
</dbReference>
<name>A0A0S6VRC2_9BACT</name>
<proteinExistence type="predicted"/>
<feature type="domain" description="CheR-type methyltransferase" evidence="6">
    <location>
        <begin position="1"/>
        <end position="278"/>
    </location>
</feature>
<dbReference type="PANTHER" id="PTHR24422">
    <property type="entry name" value="CHEMOTAXIS PROTEIN METHYLTRANSFERASE"/>
    <property type="match status" value="1"/>
</dbReference>
<dbReference type="PROSITE" id="PS50123">
    <property type="entry name" value="CHER"/>
    <property type="match status" value="1"/>
</dbReference>
<evidence type="ECO:0000313" key="7">
    <source>
        <dbReference type="EMBL" id="GAK49744.1"/>
    </source>
</evidence>
<keyword evidence="3 7" id="KW-0489">Methyltransferase</keyword>
<evidence type="ECO:0000259" key="6">
    <source>
        <dbReference type="PROSITE" id="PS50123"/>
    </source>
</evidence>
<dbReference type="InterPro" id="IPR022641">
    <property type="entry name" value="CheR_N"/>
</dbReference>
<comment type="catalytic activity">
    <reaction evidence="1">
        <text>L-glutamyl-[protein] + S-adenosyl-L-methionine = [protein]-L-glutamate 5-O-methyl ester + S-adenosyl-L-homocysteine</text>
        <dbReference type="Rhea" id="RHEA:24452"/>
        <dbReference type="Rhea" id="RHEA-COMP:10208"/>
        <dbReference type="Rhea" id="RHEA-COMP:10311"/>
        <dbReference type="ChEBI" id="CHEBI:29973"/>
        <dbReference type="ChEBI" id="CHEBI:57856"/>
        <dbReference type="ChEBI" id="CHEBI:59789"/>
        <dbReference type="ChEBI" id="CHEBI:82795"/>
        <dbReference type="EC" id="2.1.1.80"/>
    </reaction>
</comment>
<protein>
    <recommendedName>
        <fullName evidence="2">protein-glutamate O-methyltransferase</fullName>
        <ecNumber evidence="2">2.1.1.80</ecNumber>
    </recommendedName>
</protein>
<dbReference type="Pfam" id="PF01739">
    <property type="entry name" value="CheR"/>
    <property type="match status" value="1"/>
</dbReference>
<evidence type="ECO:0000313" key="8">
    <source>
        <dbReference type="Proteomes" id="UP000030700"/>
    </source>
</evidence>
<dbReference type="HOGENOM" id="CLU_025854_0_0_0"/>
<dbReference type="PANTHER" id="PTHR24422:SF10">
    <property type="entry name" value="CHEMOTAXIS PROTEIN METHYLTRANSFERASE 2"/>
    <property type="match status" value="1"/>
</dbReference>
<dbReference type="SMART" id="SM00138">
    <property type="entry name" value="MeTrc"/>
    <property type="match status" value="1"/>
</dbReference>
<evidence type="ECO:0000256" key="5">
    <source>
        <dbReference type="ARBA" id="ARBA00022691"/>
    </source>
</evidence>
<organism evidence="7 8">
    <name type="scientific">Candidatus Moduliflexus flocculans</name>
    <dbReference type="NCBI Taxonomy" id="1499966"/>
    <lineage>
        <taxon>Bacteria</taxon>
        <taxon>Candidatus Moduliflexota</taxon>
        <taxon>Candidatus Moduliflexia</taxon>
        <taxon>Candidatus Moduliflexales</taxon>
        <taxon>Candidatus Moduliflexaceae</taxon>
    </lineage>
</organism>
<dbReference type="AlphaFoldDB" id="A0A0S6VRC2"/>